<keyword evidence="2" id="KW-1185">Reference proteome</keyword>
<gene>
    <name evidence="1" type="ORF">H9Q80_09975</name>
</gene>
<dbReference type="AlphaFoldDB" id="A0A7G9GIJ1"/>
<dbReference type="Proteomes" id="UP000515856">
    <property type="component" value="Chromosome"/>
</dbReference>
<dbReference type="EMBL" id="CP060636">
    <property type="protein sequence ID" value="QNM10623.1"/>
    <property type="molecule type" value="Genomic_DNA"/>
</dbReference>
<organism evidence="1 2">
    <name type="scientific">[Eubacterium] hominis</name>
    <dbReference type="NCBI Taxonomy" id="2764325"/>
    <lineage>
        <taxon>Bacteria</taxon>
        <taxon>Bacillati</taxon>
        <taxon>Bacillota</taxon>
        <taxon>Erysipelotrichia</taxon>
        <taxon>Erysipelotrichales</taxon>
        <taxon>Erysipelotrichaceae</taxon>
        <taxon>Amedibacillus</taxon>
    </lineage>
</organism>
<reference evidence="1 2" key="1">
    <citation type="submission" date="2020-08" db="EMBL/GenBank/DDBJ databases">
        <authorList>
            <person name="Liu C."/>
            <person name="Sun Q."/>
        </authorList>
    </citation>
    <scope>NUCLEOTIDE SEQUENCE [LARGE SCALE GENOMIC DNA]</scope>
    <source>
        <strain evidence="1 2">NSJ-61</strain>
    </source>
</reference>
<evidence type="ECO:0000313" key="2">
    <source>
        <dbReference type="Proteomes" id="UP000515856"/>
    </source>
</evidence>
<protein>
    <recommendedName>
        <fullName evidence="3">Resolvase/invertase-type recombinase catalytic domain-containing protein</fullName>
    </recommendedName>
</protein>
<sequence>MQKKIKILIYCRIGEQLSRNLLDYLVDQLKVSVIQNHMDIIGVIKKISTEKWLNSFEMRRLIISLVKKEITVIFVNYSSRISMFPATYDEFEMYCHVHDVLVSLFMI</sequence>
<dbReference type="RefSeq" id="WP_117454723.1">
    <property type="nucleotide sequence ID" value="NZ_CP060636.1"/>
</dbReference>
<dbReference type="KEGG" id="ehn:H9Q80_09975"/>
<proteinExistence type="predicted"/>
<accession>A0A7G9GIJ1</accession>
<evidence type="ECO:0008006" key="3">
    <source>
        <dbReference type="Google" id="ProtNLM"/>
    </source>
</evidence>
<name>A0A7G9GIJ1_9FIRM</name>
<evidence type="ECO:0000313" key="1">
    <source>
        <dbReference type="EMBL" id="QNM10623.1"/>
    </source>
</evidence>